<dbReference type="Gramene" id="TraesSTA7D03G04396510.1">
    <property type="protein sequence ID" value="TraesSTA7D03G04396510.1"/>
    <property type="gene ID" value="TraesSTA7D03G04396510"/>
</dbReference>
<feature type="signal peptide" evidence="1">
    <location>
        <begin position="1"/>
        <end position="28"/>
    </location>
</feature>
<dbReference type="Gramene" id="TraesLAC7D03G04349450.1">
    <property type="protein sequence ID" value="TraesLAC7D03G04349450.1"/>
    <property type="gene ID" value="TraesLAC7D03G04349450"/>
</dbReference>
<dbReference type="Gramene" id="TraesMAC7D03G04394480.1">
    <property type="protein sequence ID" value="TraesMAC7D03G04394480.1"/>
    <property type="gene ID" value="TraesMAC7D03G04394480"/>
</dbReference>
<dbReference type="Proteomes" id="UP000019116">
    <property type="component" value="Chromosome 7D"/>
</dbReference>
<protein>
    <submittedName>
        <fullName evidence="2">Uncharacterized protein</fullName>
    </submittedName>
</protein>
<dbReference type="Gramene" id="TraesSTA6A03G03261550.1">
    <property type="protein sequence ID" value="TraesSTA6A03G03261550.1"/>
    <property type="gene ID" value="TraesSTA6A03G03261550"/>
</dbReference>
<reference evidence="2" key="1">
    <citation type="submission" date="2018-08" db="EMBL/GenBank/DDBJ databases">
        <authorList>
            <person name="Rossello M."/>
        </authorList>
    </citation>
    <scope>NUCLEOTIDE SEQUENCE [LARGE SCALE GENOMIC DNA]</scope>
    <source>
        <strain evidence="2">cv. Chinese Spring</strain>
    </source>
</reference>
<name>A0A341YYR5_WHEAT</name>
<dbReference type="AlphaFoldDB" id="A0A341YYR5"/>
<dbReference type="EnsemblPlants" id="TraesCS6A02G106300.1">
    <property type="protein sequence ID" value="TraesCS6A02G106300.1"/>
    <property type="gene ID" value="TraesCS6A02G106300"/>
</dbReference>
<evidence type="ECO:0000313" key="3">
    <source>
        <dbReference type="Proteomes" id="UP000019116"/>
    </source>
</evidence>
<evidence type="ECO:0000313" key="2">
    <source>
        <dbReference type="EnsemblPlants" id="TraesCS6A02G106300.1"/>
    </source>
</evidence>
<dbReference type="Gramene" id="TraesARI7D03G04478920.1">
    <property type="protein sequence ID" value="TraesARI7D03G04478920.1"/>
    <property type="gene ID" value="TraesARI7D03G04478920"/>
</dbReference>
<dbReference type="Gramene" id="TraesROB_scaffold_013217_01G000100.1">
    <property type="protein sequence ID" value="TraesROB_scaffold_013217_01G000100.1"/>
    <property type="gene ID" value="TraesROB_scaffold_013217_01G000100"/>
</dbReference>
<accession>A0A341YYR5</accession>
<dbReference type="Proteomes" id="UP000019116">
    <property type="component" value="Chromosome 6A"/>
</dbReference>
<dbReference type="Gramene" id="TraesNOR7D03G04451530.1">
    <property type="protein sequence ID" value="TraesNOR7D03G04451530.1"/>
    <property type="gene ID" value="TraesNOR7D03G04451530"/>
</dbReference>
<dbReference type="Gramene" id="TraesJUL7D03G04446610.1">
    <property type="protein sequence ID" value="TraesJUL7D03G04446610.1"/>
    <property type="gene ID" value="TraesJUL7D03G04446610"/>
</dbReference>
<dbReference type="Gramene" id="TraesCS6A02G106300.1">
    <property type="protein sequence ID" value="TraesCS6A02G106300.1"/>
    <property type="gene ID" value="TraesCS6A02G106300"/>
</dbReference>
<dbReference type="EnsemblPlants" id="TraesCS7D02G314500.1">
    <property type="protein sequence ID" value="TraesCS7D02G314500.1"/>
    <property type="gene ID" value="TraesCS7D02G314500"/>
</dbReference>
<dbReference type="Gramene" id="TraesNOR6A03G03302260.1">
    <property type="protein sequence ID" value="TraesNOR6A03G03302260.1"/>
    <property type="gene ID" value="TraesNOR6A03G03302260"/>
</dbReference>
<dbReference type="PROSITE" id="PS51257">
    <property type="entry name" value="PROKAR_LIPOPROTEIN"/>
    <property type="match status" value="1"/>
</dbReference>
<dbReference type="Gramene" id="TraesCLE_scaffold_128034_01G000100.1">
    <property type="protein sequence ID" value="TraesCLE_scaffold_128034_01G000100.1"/>
    <property type="gene ID" value="TraesCLE_scaffold_128034_01G000100"/>
</dbReference>
<dbReference type="Gramene" id="TraesCAD_scaffold_014969_01G000100.1">
    <property type="protein sequence ID" value="TraesCAD_scaffold_014969_01G000100.1"/>
    <property type="gene ID" value="TraesCAD_scaffold_014969_01G000100"/>
</dbReference>
<dbReference type="Gramene" id="TraesCS7D02G314500.1">
    <property type="protein sequence ID" value="TraesCS7D02G314500.1"/>
    <property type="gene ID" value="TraesCS7D02G314500"/>
</dbReference>
<dbReference type="Gramene" id="TraesJAG6A03G03265600.1">
    <property type="protein sequence ID" value="TraesJAG6A03G03265600.1"/>
    <property type="gene ID" value="TraesJAG6A03G03265600"/>
</dbReference>
<organism evidence="2">
    <name type="scientific">Triticum aestivum</name>
    <name type="common">Wheat</name>
    <dbReference type="NCBI Taxonomy" id="4565"/>
    <lineage>
        <taxon>Eukaryota</taxon>
        <taxon>Viridiplantae</taxon>
        <taxon>Streptophyta</taxon>
        <taxon>Embryophyta</taxon>
        <taxon>Tracheophyta</taxon>
        <taxon>Spermatophyta</taxon>
        <taxon>Magnoliopsida</taxon>
        <taxon>Liliopsida</taxon>
        <taxon>Poales</taxon>
        <taxon>Poaceae</taxon>
        <taxon>BOP clade</taxon>
        <taxon>Pooideae</taxon>
        <taxon>Triticodae</taxon>
        <taxon>Triticeae</taxon>
        <taxon>Triticinae</taxon>
        <taxon>Triticum</taxon>
    </lineage>
</organism>
<dbReference type="Gramene" id="TraesJAG7D03G04385730.1">
    <property type="protein sequence ID" value="TraesJAG7D03G04385730.1"/>
    <property type="gene ID" value="TraesJAG7D03G04385730"/>
</dbReference>
<evidence type="ECO:0000256" key="1">
    <source>
        <dbReference type="SAM" id="SignalP"/>
    </source>
</evidence>
<proteinExistence type="predicted"/>
<dbReference type="Gramene" id="TraesCLE_scaffold_103034_01G000100.1">
    <property type="protein sequence ID" value="TraesCLE_scaffold_103034_01G000100.1"/>
    <property type="gene ID" value="TraesCLE_scaffold_103034_01G000100"/>
</dbReference>
<dbReference type="Gramene" id="TraesRN7D0100771100.1">
    <property type="protein sequence ID" value="TraesRN7D0100771100.1"/>
    <property type="gene ID" value="TraesRN7D0100771100"/>
</dbReference>
<reference evidence="2" key="2">
    <citation type="submission" date="2018-10" db="UniProtKB">
        <authorList>
            <consortium name="EnsemblPlants"/>
        </authorList>
    </citation>
    <scope>IDENTIFICATION</scope>
</reference>
<dbReference type="Gramene" id="TraesCS6A03G0247600.1">
    <property type="protein sequence ID" value="TraesCS6A03G0247600.1.CDS"/>
    <property type="gene ID" value="TraesCS6A03G0247600"/>
</dbReference>
<dbReference type="OMA" id="FYHGGKC"/>
<dbReference type="Gramene" id="TraesPARA_EIv1.0_1912600.1">
    <property type="protein sequence ID" value="TraesPARA_EIv1.0_1912600.1.CDS"/>
    <property type="gene ID" value="TraesPARA_EIv1.0_1912600"/>
</dbReference>
<dbReference type="Gramene" id="TraesLDM7D03G04408920.1">
    <property type="protein sequence ID" value="TraesLDM7D03G04408920.1"/>
    <property type="gene ID" value="TraesLDM7D03G04408920"/>
</dbReference>
<sequence>MAIFKKKAGSLFLATLMVMATLLSSCDANNEIQTDALPLPAKCYELDLPNCTLESCEKFCHGGKCTSYDGCCCPIA</sequence>
<keyword evidence="1" id="KW-0732">Signal</keyword>
<dbReference type="Gramene" id="TraesWEE_scaffold_139731_01G000100.1">
    <property type="protein sequence ID" value="TraesWEE_scaffold_139731_01G000100.1"/>
    <property type="gene ID" value="TraesWEE_scaffold_139731_01G000100"/>
</dbReference>
<feature type="chain" id="PRO_5043164232" evidence="1">
    <location>
        <begin position="29"/>
        <end position="76"/>
    </location>
</feature>
<dbReference type="Gramene" id="TraesLAC6A03G03225430.1">
    <property type="protein sequence ID" value="TraesLAC6A03G03225430.1"/>
    <property type="gene ID" value="TraesLAC6A03G03225430"/>
</dbReference>
<keyword evidence="3" id="KW-1185">Reference proteome</keyword>
<dbReference type="Gramene" id="TraesSYM7D03G04456200.1">
    <property type="protein sequence ID" value="TraesSYM7D03G04456200.1"/>
    <property type="gene ID" value="TraesSYM7D03G04456200"/>
</dbReference>
<dbReference type="Gramene" id="TraesCS7D03G0749000.1">
    <property type="protein sequence ID" value="TraesCS7D03G0749000.1.CDS"/>
    <property type="gene ID" value="TraesCS7D03G0749000"/>
</dbReference>
<dbReference type="Gramene" id="TraesCAD_scaffold_022259_01G000300.1">
    <property type="protein sequence ID" value="TraesCAD_scaffold_022259_01G000300.1"/>
    <property type="gene ID" value="TraesCAD_scaffold_022259_01G000300"/>
</dbReference>